<dbReference type="InterPro" id="IPR011053">
    <property type="entry name" value="Single_hybrid_motif"/>
</dbReference>
<evidence type="ECO:0000256" key="4">
    <source>
        <dbReference type="ARBA" id="ARBA00022832"/>
    </source>
</evidence>
<keyword evidence="4 8" id="KW-0276">Fatty acid metabolism</keyword>
<keyword evidence="6 8" id="KW-0275">Fatty acid biosynthesis</keyword>
<dbReference type="PANTHER" id="PTHR45266">
    <property type="entry name" value="OXALOACETATE DECARBOXYLASE ALPHA CHAIN"/>
    <property type="match status" value="1"/>
</dbReference>
<dbReference type="NCBIfam" id="TIGR00531">
    <property type="entry name" value="BCCP"/>
    <property type="match status" value="1"/>
</dbReference>
<gene>
    <name evidence="11" type="primary">accB</name>
    <name evidence="11" type="ORF">G7043_32930</name>
</gene>
<keyword evidence="12" id="KW-1185">Reference proteome</keyword>
<keyword evidence="5 8" id="KW-0443">Lipid metabolism</keyword>
<reference evidence="11 12" key="1">
    <citation type="submission" date="2020-03" db="EMBL/GenBank/DDBJ databases">
        <title>Isolation and identification of active actinomycetes.</title>
        <authorList>
            <person name="Sun X."/>
        </authorList>
    </citation>
    <scope>NUCLEOTIDE SEQUENCE [LARGE SCALE GENOMIC DNA]</scope>
    <source>
        <strain evidence="11 12">NEAU-D13</strain>
    </source>
</reference>
<accession>A0A7C9VW46</accession>
<evidence type="ECO:0000259" key="10">
    <source>
        <dbReference type="PROSITE" id="PS50968"/>
    </source>
</evidence>
<comment type="function">
    <text evidence="8">This protein is a component of the acetyl coenzyme A carboxylase complex; first, biotin carboxylase catalyzes the carboxylation of the carrier protein and then the transcarboxylase transfers the carboxyl group to form malonyl-CoA.</text>
</comment>
<evidence type="ECO:0000256" key="1">
    <source>
        <dbReference type="ARBA" id="ARBA00005194"/>
    </source>
</evidence>
<dbReference type="AlphaFoldDB" id="A0A7C9VW46"/>
<dbReference type="SUPFAM" id="SSF51230">
    <property type="entry name" value="Single hybrid motif"/>
    <property type="match status" value="1"/>
</dbReference>
<evidence type="ECO:0000313" key="11">
    <source>
        <dbReference type="EMBL" id="NGY63735.1"/>
    </source>
</evidence>
<dbReference type="PROSITE" id="PS00188">
    <property type="entry name" value="BIOTIN"/>
    <property type="match status" value="1"/>
</dbReference>
<dbReference type="GO" id="GO:0003989">
    <property type="term" value="F:acetyl-CoA carboxylase activity"/>
    <property type="evidence" value="ECO:0007669"/>
    <property type="project" value="InterPro"/>
</dbReference>
<dbReference type="PRINTS" id="PR01071">
    <property type="entry name" value="ACOABIOTINCC"/>
</dbReference>
<dbReference type="InterPro" id="IPR001882">
    <property type="entry name" value="Biotin_BS"/>
</dbReference>
<dbReference type="UniPathway" id="UPA00094"/>
<dbReference type="InterPro" id="IPR050709">
    <property type="entry name" value="Biotin_Carboxyl_Carrier/Decarb"/>
</dbReference>
<keyword evidence="3 8" id="KW-0444">Lipid biosynthesis</keyword>
<dbReference type="CDD" id="cd06850">
    <property type="entry name" value="biotinyl_domain"/>
    <property type="match status" value="1"/>
</dbReference>
<feature type="region of interest" description="Disordered" evidence="9">
    <location>
        <begin position="37"/>
        <end position="71"/>
    </location>
</feature>
<dbReference type="Gene3D" id="2.40.50.100">
    <property type="match status" value="1"/>
</dbReference>
<dbReference type="InterPro" id="IPR000089">
    <property type="entry name" value="Biotin_lipoyl"/>
</dbReference>
<dbReference type="EMBL" id="JAAMPJ010000010">
    <property type="protein sequence ID" value="NGY63735.1"/>
    <property type="molecule type" value="Genomic_DNA"/>
</dbReference>
<dbReference type="PANTHER" id="PTHR45266:SF3">
    <property type="entry name" value="OXALOACETATE DECARBOXYLASE ALPHA CHAIN"/>
    <property type="match status" value="1"/>
</dbReference>
<evidence type="ECO:0000256" key="2">
    <source>
        <dbReference type="ARBA" id="ARBA00017562"/>
    </source>
</evidence>
<evidence type="ECO:0000256" key="3">
    <source>
        <dbReference type="ARBA" id="ARBA00022516"/>
    </source>
</evidence>
<dbReference type="Proteomes" id="UP000481360">
    <property type="component" value="Unassembled WGS sequence"/>
</dbReference>
<dbReference type="InterPro" id="IPR001249">
    <property type="entry name" value="AcCoA_biotinCC"/>
</dbReference>
<dbReference type="GO" id="GO:0006633">
    <property type="term" value="P:fatty acid biosynthetic process"/>
    <property type="evidence" value="ECO:0007669"/>
    <property type="project" value="UniProtKB-UniPathway"/>
</dbReference>
<comment type="pathway">
    <text evidence="1 8">Lipid metabolism; fatty acid biosynthesis.</text>
</comment>
<feature type="domain" description="Lipoyl-binding" evidence="10">
    <location>
        <begin position="68"/>
        <end position="144"/>
    </location>
</feature>
<evidence type="ECO:0000256" key="9">
    <source>
        <dbReference type="SAM" id="MobiDB-lite"/>
    </source>
</evidence>
<dbReference type="GO" id="GO:0009317">
    <property type="term" value="C:acetyl-CoA carboxylase complex"/>
    <property type="evidence" value="ECO:0007669"/>
    <property type="project" value="InterPro"/>
</dbReference>
<dbReference type="PROSITE" id="PS50968">
    <property type="entry name" value="BIOTINYL_LIPOYL"/>
    <property type="match status" value="1"/>
</dbReference>
<dbReference type="Pfam" id="PF00364">
    <property type="entry name" value="Biotin_lipoyl"/>
    <property type="match status" value="1"/>
</dbReference>
<evidence type="ECO:0000256" key="8">
    <source>
        <dbReference type="RuleBase" id="RU364072"/>
    </source>
</evidence>
<protein>
    <recommendedName>
        <fullName evidence="2 8">Biotin carboxyl carrier protein of acetyl-CoA carboxylase</fullName>
    </recommendedName>
</protein>
<keyword evidence="7 8" id="KW-0092">Biotin</keyword>
<proteinExistence type="predicted"/>
<sequence length="148" mass="15290">MTEETTQGVAPEAVAAQVVRLANELPGTPQRMKVEAAGTAVEVDWDTSADPAGAPDEPAPSHDGEPAGPRITAPLVGTFYRSPGPGEAPFVEVGDVVAEGQQVGIVEAMKLMNPVEATQSGTVAELLVEDGEMVEFSQPLILLARDGS</sequence>
<dbReference type="RefSeq" id="WP_166052391.1">
    <property type="nucleotide sequence ID" value="NZ_JAAMPJ010000010.1"/>
</dbReference>
<evidence type="ECO:0000256" key="6">
    <source>
        <dbReference type="ARBA" id="ARBA00023160"/>
    </source>
</evidence>
<comment type="caution">
    <text evidence="11">The sequence shown here is derived from an EMBL/GenBank/DDBJ whole genome shotgun (WGS) entry which is preliminary data.</text>
</comment>
<evidence type="ECO:0000313" key="12">
    <source>
        <dbReference type="Proteomes" id="UP000481360"/>
    </source>
</evidence>
<name>A0A7C9VW46_9PSEU</name>
<evidence type="ECO:0000256" key="7">
    <source>
        <dbReference type="ARBA" id="ARBA00023267"/>
    </source>
</evidence>
<organism evidence="11 12">
    <name type="scientific">Lentzea alba</name>
    <dbReference type="NCBI Taxonomy" id="2714351"/>
    <lineage>
        <taxon>Bacteria</taxon>
        <taxon>Bacillati</taxon>
        <taxon>Actinomycetota</taxon>
        <taxon>Actinomycetes</taxon>
        <taxon>Pseudonocardiales</taxon>
        <taxon>Pseudonocardiaceae</taxon>
        <taxon>Lentzea</taxon>
    </lineage>
</organism>
<evidence type="ECO:0000256" key="5">
    <source>
        <dbReference type="ARBA" id="ARBA00023098"/>
    </source>
</evidence>